<name>A0AAU7B0B3_9ACTN</name>
<dbReference type="KEGG" id="parq:DSM112329_03887"/>
<accession>A0AAU7B0B3</accession>
<evidence type="ECO:0000313" key="1">
    <source>
        <dbReference type="EMBL" id="XAY07009.1"/>
    </source>
</evidence>
<proteinExistence type="predicted"/>
<reference evidence="1" key="1">
    <citation type="submission" date="2022-12" db="EMBL/GenBank/DDBJ databases">
        <title>Paraconexibacter alkalitolerans sp. nov. and Baekduia alba sp. nov., isolated from soil and emended description of the genera Paraconexibacter (Chun et al., 2020) and Baekduia (An et al., 2020).</title>
        <authorList>
            <person name="Vieira S."/>
            <person name="Huber K.J."/>
            <person name="Geppert A."/>
            <person name="Wolf J."/>
            <person name="Neumann-Schaal M."/>
            <person name="Muesken M."/>
            <person name="Overmann J."/>
        </authorList>
    </citation>
    <scope>NUCLEOTIDE SEQUENCE</scope>
    <source>
        <strain evidence="1">AEG42_29</strain>
    </source>
</reference>
<dbReference type="AlphaFoldDB" id="A0AAU7B0B3"/>
<protein>
    <recommendedName>
        <fullName evidence="2">DksA C4-type domain-containing protein</fullName>
    </recommendedName>
</protein>
<gene>
    <name evidence="1" type="ORF">DSM112329_03887</name>
</gene>
<dbReference type="EMBL" id="CP114014">
    <property type="protein sequence ID" value="XAY07009.1"/>
    <property type="molecule type" value="Genomic_DNA"/>
</dbReference>
<sequence length="89" mass="10195">MLRPLLALQERDLERQLLRQSVDELTACRHSCADCGRTPLIGERVHRYPRGETVCALCRPQRSAEPVSTDLVRHSERGHSVRLRPRLVA</sequence>
<dbReference type="RefSeq" id="WP_354698221.1">
    <property type="nucleotide sequence ID" value="NZ_CP114014.1"/>
</dbReference>
<evidence type="ECO:0008006" key="2">
    <source>
        <dbReference type="Google" id="ProtNLM"/>
    </source>
</evidence>
<organism evidence="1">
    <name type="scientific">Paraconexibacter sp. AEG42_29</name>
    <dbReference type="NCBI Taxonomy" id="2997339"/>
    <lineage>
        <taxon>Bacteria</taxon>
        <taxon>Bacillati</taxon>
        <taxon>Actinomycetota</taxon>
        <taxon>Thermoleophilia</taxon>
        <taxon>Solirubrobacterales</taxon>
        <taxon>Paraconexibacteraceae</taxon>
        <taxon>Paraconexibacter</taxon>
    </lineage>
</organism>